<evidence type="ECO:0000256" key="7">
    <source>
        <dbReference type="ARBA" id="ARBA00023288"/>
    </source>
</evidence>
<evidence type="ECO:0000313" key="11">
    <source>
        <dbReference type="EMBL" id="KAG5839881.1"/>
    </source>
</evidence>
<feature type="domain" description="EF-hand" evidence="10">
    <location>
        <begin position="180"/>
        <end position="215"/>
    </location>
</feature>
<dbReference type="EMBL" id="JAFIRN010000011">
    <property type="protein sequence ID" value="KAG5839881.1"/>
    <property type="molecule type" value="Genomic_DNA"/>
</dbReference>
<evidence type="ECO:0000256" key="5">
    <source>
        <dbReference type="ARBA" id="ARBA00022737"/>
    </source>
</evidence>
<evidence type="ECO:0000256" key="6">
    <source>
        <dbReference type="ARBA" id="ARBA00022837"/>
    </source>
</evidence>
<dbReference type="PROSITE" id="PS00018">
    <property type="entry name" value="EF_HAND_1"/>
    <property type="match status" value="2"/>
</dbReference>
<evidence type="ECO:0000256" key="8">
    <source>
        <dbReference type="ARBA" id="ARBA00023305"/>
    </source>
</evidence>
<dbReference type="Pfam" id="PF13499">
    <property type="entry name" value="EF-hand_7"/>
    <property type="match status" value="1"/>
</dbReference>
<dbReference type="PROSITE" id="PS50222">
    <property type="entry name" value="EF_HAND_2"/>
    <property type="match status" value="3"/>
</dbReference>
<dbReference type="InterPro" id="IPR011992">
    <property type="entry name" value="EF-hand-dom_pair"/>
</dbReference>
<evidence type="ECO:0000256" key="2">
    <source>
        <dbReference type="ARBA" id="ARBA00022606"/>
    </source>
</evidence>
<keyword evidence="12" id="KW-1185">Reference proteome</keyword>
<keyword evidence="3" id="KW-0519">Myristate</keyword>
<keyword evidence="2" id="KW-0716">Sensory transduction</keyword>
<dbReference type="Pfam" id="PF00036">
    <property type="entry name" value="EF-hand_1"/>
    <property type="match status" value="1"/>
</dbReference>
<dbReference type="SMART" id="SM00054">
    <property type="entry name" value="EFh"/>
    <property type="match status" value="3"/>
</dbReference>
<dbReference type="AlphaFoldDB" id="A0A9D3LZJ6"/>
<dbReference type="GO" id="GO:0008048">
    <property type="term" value="F:calcium sensitive guanylate cyclase activator activity"/>
    <property type="evidence" value="ECO:0007669"/>
    <property type="project" value="TreeGrafter"/>
</dbReference>
<dbReference type="PANTHER" id="PTHR23055">
    <property type="entry name" value="CALCIUM BINDING PROTEINS"/>
    <property type="match status" value="1"/>
</dbReference>
<dbReference type="PANTHER" id="PTHR23055:SF11">
    <property type="entry name" value="GUANYLYL CYCLASE-ACTIVATING PROTEIN 2"/>
    <property type="match status" value="1"/>
</dbReference>
<proteinExistence type="predicted"/>
<dbReference type="GO" id="GO:0001917">
    <property type="term" value="C:photoreceptor inner segment"/>
    <property type="evidence" value="ECO:0007669"/>
    <property type="project" value="TreeGrafter"/>
</dbReference>
<evidence type="ECO:0000256" key="4">
    <source>
        <dbReference type="ARBA" id="ARBA00022723"/>
    </source>
</evidence>
<dbReference type="Proteomes" id="UP001044222">
    <property type="component" value="Chromosome 11"/>
</dbReference>
<organism evidence="11 12">
    <name type="scientific">Anguilla anguilla</name>
    <name type="common">European freshwater eel</name>
    <name type="synonym">Muraena anguilla</name>
    <dbReference type="NCBI Taxonomy" id="7936"/>
    <lineage>
        <taxon>Eukaryota</taxon>
        <taxon>Metazoa</taxon>
        <taxon>Chordata</taxon>
        <taxon>Craniata</taxon>
        <taxon>Vertebrata</taxon>
        <taxon>Euteleostomi</taxon>
        <taxon>Actinopterygii</taxon>
        <taxon>Neopterygii</taxon>
        <taxon>Teleostei</taxon>
        <taxon>Anguilliformes</taxon>
        <taxon>Anguillidae</taxon>
        <taxon>Anguilla</taxon>
    </lineage>
</organism>
<keyword evidence="8" id="KW-0844">Vision</keyword>
<gene>
    <name evidence="11" type="ORF">ANANG_G00209830</name>
</gene>
<dbReference type="FunFam" id="1.10.238.10:FF:000052">
    <property type="entry name" value="Guanylate cyclase activator 1A"/>
    <property type="match status" value="1"/>
</dbReference>
<feature type="domain" description="EF-hand" evidence="10">
    <location>
        <begin position="131"/>
        <end position="166"/>
    </location>
</feature>
<keyword evidence="5" id="KW-0677">Repeat</keyword>
<dbReference type="InterPro" id="IPR018247">
    <property type="entry name" value="EF_Hand_1_Ca_BS"/>
</dbReference>
<comment type="caution">
    <text evidence="11">The sequence shown here is derived from an EMBL/GenBank/DDBJ whole genome shotgun (WGS) entry which is preliminary data.</text>
</comment>
<dbReference type="InterPro" id="IPR028846">
    <property type="entry name" value="Recoverin"/>
</dbReference>
<name>A0A9D3LZJ6_ANGAN</name>
<reference evidence="11" key="1">
    <citation type="submission" date="2021-01" db="EMBL/GenBank/DDBJ databases">
        <title>A chromosome-scale assembly of European eel, Anguilla anguilla.</title>
        <authorList>
            <person name="Henkel C."/>
            <person name="Jong-Raadsen S.A."/>
            <person name="Dufour S."/>
            <person name="Weltzien F.-A."/>
            <person name="Palstra A.P."/>
            <person name="Pelster B."/>
            <person name="Spaink H.P."/>
            <person name="Van Den Thillart G.E."/>
            <person name="Jansen H."/>
            <person name="Zahm M."/>
            <person name="Klopp C."/>
            <person name="Cedric C."/>
            <person name="Louis A."/>
            <person name="Berthelot C."/>
            <person name="Parey E."/>
            <person name="Roest Crollius H."/>
            <person name="Montfort J."/>
            <person name="Robinson-Rechavi M."/>
            <person name="Bucao C."/>
            <person name="Bouchez O."/>
            <person name="Gislard M."/>
            <person name="Lluch J."/>
            <person name="Milhes M."/>
            <person name="Lampietro C."/>
            <person name="Lopez Roques C."/>
            <person name="Donnadieu C."/>
            <person name="Braasch I."/>
            <person name="Desvignes T."/>
            <person name="Postlethwait J."/>
            <person name="Bobe J."/>
            <person name="Guiguen Y."/>
            <person name="Dirks R."/>
        </authorList>
    </citation>
    <scope>NUCLEOTIDE SEQUENCE</scope>
    <source>
        <strain evidence="11">Tag_6206</strain>
        <tissue evidence="11">Liver</tissue>
    </source>
</reference>
<keyword evidence="7" id="KW-0449">Lipoprotein</keyword>
<evidence type="ECO:0000256" key="3">
    <source>
        <dbReference type="ARBA" id="ARBA00022707"/>
    </source>
</evidence>
<dbReference type="GO" id="GO:0007601">
    <property type="term" value="P:visual perception"/>
    <property type="evidence" value="ECO:0007669"/>
    <property type="project" value="UniProtKB-KW"/>
</dbReference>
<dbReference type="GO" id="GO:0005509">
    <property type="term" value="F:calcium ion binding"/>
    <property type="evidence" value="ECO:0007669"/>
    <property type="project" value="InterPro"/>
</dbReference>
<evidence type="ECO:0000259" key="10">
    <source>
        <dbReference type="PROSITE" id="PS50222"/>
    </source>
</evidence>
<dbReference type="Gene3D" id="1.10.238.10">
    <property type="entry name" value="EF-hand"/>
    <property type="match status" value="2"/>
</dbReference>
<dbReference type="CDD" id="cd00051">
    <property type="entry name" value="EFh"/>
    <property type="match status" value="2"/>
</dbReference>
<keyword evidence="4" id="KW-0479">Metal-binding</keyword>
<accession>A0A9D3LZJ6</accession>
<evidence type="ECO:0000256" key="9">
    <source>
        <dbReference type="ARBA" id="ARBA00033142"/>
    </source>
</evidence>
<dbReference type="SUPFAM" id="SSF47473">
    <property type="entry name" value="EF-hand"/>
    <property type="match status" value="1"/>
</dbReference>
<evidence type="ECO:0000256" key="1">
    <source>
        <dbReference type="ARBA" id="ARBA00014954"/>
    </source>
</evidence>
<sequence>AGLRLSQRSVCSETRALYSISGAPLCHHSCRGRVQHLGKHLVEDMGQASTSTQDGEEMDIITLQAMYRKFVTECPSGVLFLHEFKKFFQIDPTGEASDYAENIFRAFDKNGDETIDFLEFVAALNIAFRGSLEHRLRWSFKVYDKDGNGYVDRRELQEIVDSICRIQQSCRSNPDCQALSAEEISERILKVVDSDGDGQITLEEFLEGAQRDEWVKNMLKLDMNPYAWVLQQRRKSSNF</sequence>
<dbReference type="InterPro" id="IPR002048">
    <property type="entry name" value="EF_hand_dom"/>
</dbReference>
<keyword evidence="6" id="KW-0106">Calcium</keyword>
<feature type="domain" description="EF-hand" evidence="10">
    <location>
        <begin position="95"/>
        <end position="130"/>
    </location>
</feature>
<feature type="non-terminal residue" evidence="11">
    <location>
        <position position="1"/>
    </location>
</feature>
<evidence type="ECO:0000313" key="12">
    <source>
        <dbReference type="Proteomes" id="UP001044222"/>
    </source>
</evidence>
<protein>
    <recommendedName>
        <fullName evidence="1">Guanylyl cyclase-activating protein 2</fullName>
    </recommendedName>
    <alternativeName>
        <fullName evidence="9">Guanylate cyclase activator 1B</fullName>
    </alternativeName>
</protein>
<dbReference type="GO" id="GO:0120199">
    <property type="term" value="C:cone photoreceptor outer segment"/>
    <property type="evidence" value="ECO:0007669"/>
    <property type="project" value="TreeGrafter"/>
</dbReference>
<dbReference type="PRINTS" id="PR00450">
    <property type="entry name" value="RECOVERIN"/>
</dbReference>